<dbReference type="AlphaFoldDB" id="A0AAD5VBD6"/>
<reference evidence="2" key="1">
    <citation type="submission" date="2022-07" db="EMBL/GenBank/DDBJ databases">
        <title>Genome Sequence of Physisporinus lineatus.</title>
        <authorList>
            <person name="Buettner E."/>
        </authorList>
    </citation>
    <scope>NUCLEOTIDE SEQUENCE</scope>
    <source>
        <strain evidence="2">VT162</strain>
    </source>
</reference>
<evidence type="ECO:0000313" key="2">
    <source>
        <dbReference type="EMBL" id="KAJ3491145.1"/>
    </source>
</evidence>
<evidence type="ECO:0000313" key="3">
    <source>
        <dbReference type="Proteomes" id="UP001212997"/>
    </source>
</evidence>
<dbReference type="EMBL" id="JANAWD010000017">
    <property type="protein sequence ID" value="KAJ3491145.1"/>
    <property type="molecule type" value="Genomic_DNA"/>
</dbReference>
<feature type="compositionally biased region" description="Acidic residues" evidence="1">
    <location>
        <begin position="384"/>
        <end position="407"/>
    </location>
</feature>
<feature type="compositionally biased region" description="Acidic residues" evidence="1">
    <location>
        <begin position="191"/>
        <end position="201"/>
    </location>
</feature>
<feature type="compositionally biased region" description="Acidic residues" evidence="1">
    <location>
        <begin position="461"/>
        <end position="473"/>
    </location>
</feature>
<dbReference type="Proteomes" id="UP001212997">
    <property type="component" value="Unassembled WGS sequence"/>
</dbReference>
<feature type="region of interest" description="Disordered" evidence="1">
    <location>
        <begin position="552"/>
        <end position="585"/>
    </location>
</feature>
<name>A0AAD5VBD6_9APHY</name>
<feature type="region of interest" description="Disordered" evidence="1">
    <location>
        <begin position="233"/>
        <end position="516"/>
    </location>
</feature>
<sequence>MLGVLEDAEGATIRLLPVRKVNCELTEGALEESASDVETVDNESKELMDDGTPLGKDMTVLLPVRLVDELSLSGNEVGAEVIDPDELSELGVLEGVILSDADDGGVVIGFEALSDAEDGGGVVIEFEALELSETETGGVVTLTESDDTLMGLELEDTEDGLEVSDVGVAEGVELSEVEEGVELGLLVSGVDDGDVVSEDDNGGGVELGVPESEDNEEGVELGDVVSEVEELTGGGVTDGLDALPVSDETLDDEPVGEDSGGLVEDGGGVDDGPSVLPEDEPEELEGGGVDTGSVALDVADDETALDGADDEPESVDPLVGVDEGGSDAVELTAVEDPDEGSGVDTASLGALETAEEGSAGGENIDERIDESGSDAEVGDGVLDGVEDADSEGADDEGSVEAEEDPELDALVPGSLEDGVSGSVDLLLNGEDEAGGSEELGSDDLGGSLLKTGSEDFGGSEGEGEEEGGVEEIGSDVLGGSLLETGSEDFGGSELDGDEEGGSDSVGFVEEGDDSGVDEAGFSVELGGTTAVGGGSVHKMMLIVSIFFSQSKDLQGRNKQSAAQIDDRYNKRPYVYGGNDERDGRI</sequence>
<feature type="compositionally biased region" description="Acidic residues" evidence="1">
    <location>
        <begin position="298"/>
        <end position="314"/>
    </location>
</feature>
<keyword evidence="3" id="KW-1185">Reference proteome</keyword>
<evidence type="ECO:0000256" key="1">
    <source>
        <dbReference type="SAM" id="MobiDB-lite"/>
    </source>
</evidence>
<protein>
    <submittedName>
        <fullName evidence="2">Uncharacterized protein</fullName>
    </submittedName>
</protein>
<comment type="caution">
    <text evidence="2">The sequence shown here is derived from an EMBL/GenBank/DDBJ whole genome shotgun (WGS) entry which is preliminary data.</text>
</comment>
<feature type="region of interest" description="Disordered" evidence="1">
    <location>
        <begin position="32"/>
        <end position="52"/>
    </location>
</feature>
<feature type="compositionally biased region" description="Acidic residues" evidence="1">
    <location>
        <begin position="32"/>
        <end position="41"/>
    </location>
</feature>
<feature type="compositionally biased region" description="Acidic residues" evidence="1">
    <location>
        <begin position="429"/>
        <end position="441"/>
    </location>
</feature>
<feature type="region of interest" description="Disordered" evidence="1">
    <location>
        <begin position="191"/>
        <end position="217"/>
    </location>
</feature>
<gene>
    <name evidence="2" type="ORF">NLI96_g939</name>
</gene>
<organism evidence="2 3">
    <name type="scientific">Meripilus lineatus</name>
    <dbReference type="NCBI Taxonomy" id="2056292"/>
    <lineage>
        <taxon>Eukaryota</taxon>
        <taxon>Fungi</taxon>
        <taxon>Dikarya</taxon>
        <taxon>Basidiomycota</taxon>
        <taxon>Agaricomycotina</taxon>
        <taxon>Agaricomycetes</taxon>
        <taxon>Polyporales</taxon>
        <taxon>Meripilaceae</taxon>
        <taxon>Meripilus</taxon>
    </lineage>
</organism>
<proteinExistence type="predicted"/>
<feature type="compositionally biased region" description="Polar residues" evidence="1">
    <location>
        <begin position="552"/>
        <end position="562"/>
    </location>
</feature>
<accession>A0AAD5VBD6</accession>